<evidence type="ECO:0000313" key="3">
    <source>
        <dbReference type="EMBL" id="KAK3099605.1"/>
    </source>
</evidence>
<dbReference type="PANTHER" id="PTHR10177">
    <property type="entry name" value="CYCLINS"/>
    <property type="match status" value="1"/>
</dbReference>
<reference evidence="3" key="1">
    <citation type="submission" date="2019-08" db="EMBL/GenBank/DDBJ databases">
        <title>The improved chromosome-level genome for the pearl oyster Pinctada fucata martensii using PacBio sequencing and Hi-C.</title>
        <authorList>
            <person name="Zheng Z."/>
        </authorList>
    </citation>
    <scope>NUCLEOTIDE SEQUENCE</scope>
    <source>
        <strain evidence="3">ZZ-2019</strain>
        <tissue evidence="3">Adductor muscle</tissue>
    </source>
</reference>
<accession>A0AA89BYY7</accession>
<feature type="domain" description="Cyclin-like" evidence="2">
    <location>
        <begin position="9"/>
        <end position="95"/>
    </location>
</feature>
<dbReference type="SMART" id="SM00385">
    <property type="entry name" value="CYCLIN"/>
    <property type="match status" value="1"/>
</dbReference>
<organism evidence="3 4">
    <name type="scientific">Pinctada imbricata</name>
    <name type="common">Atlantic pearl-oyster</name>
    <name type="synonym">Pinctada martensii</name>
    <dbReference type="NCBI Taxonomy" id="66713"/>
    <lineage>
        <taxon>Eukaryota</taxon>
        <taxon>Metazoa</taxon>
        <taxon>Spiralia</taxon>
        <taxon>Lophotrochozoa</taxon>
        <taxon>Mollusca</taxon>
        <taxon>Bivalvia</taxon>
        <taxon>Autobranchia</taxon>
        <taxon>Pteriomorphia</taxon>
        <taxon>Pterioida</taxon>
        <taxon>Pterioidea</taxon>
        <taxon>Pteriidae</taxon>
        <taxon>Pinctada</taxon>
    </lineage>
</organism>
<sequence>CSLRDSAVSTIRCLNLFYGFGTENFATAVSYIDRFLSRVKVHPKYYSCLASACFFLAAKFHQESEDIPSIDELVTLQRQTWKSSDLKRMELVVLEKLSWNLWTVTCPEIARICCDIISSFCPNQTAPKLLDILQKYEVCVNYSCCAIYSPAALAVSLLHLSFREAAGPLSPAIVQCLLYLQSQTMVNDSEVHECTCAVVGILDNYSNNPALHPSCLPLPKPAPRVNLVQKPSFYGDTDLPTIEEEINMERCCLE</sequence>
<gene>
    <name evidence="3" type="ORF">FSP39_006931</name>
</gene>
<dbReference type="SUPFAM" id="SSF47954">
    <property type="entry name" value="Cyclin-like"/>
    <property type="match status" value="1"/>
</dbReference>
<evidence type="ECO:0000256" key="1">
    <source>
        <dbReference type="RuleBase" id="RU000383"/>
    </source>
</evidence>
<name>A0AA89BYY7_PINIB</name>
<dbReference type="Proteomes" id="UP001186944">
    <property type="component" value="Unassembled WGS sequence"/>
</dbReference>
<keyword evidence="1" id="KW-0195">Cyclin</keyword>
<evidence type="ECO:0000313" key="4">
    <source>
        <dbReference type="Proteomes" id="UP001186944"/>
    </source>
</evidence>
<protein>
    <recommendedName>
        <fullName evidence="2">Cyclin-like domain-containing protein</fullName>
    </recommendedName>
</protein>
<proteinExistence type="inferred from homology"/>
<keyword evidence="4" id="KW-1185">Reference proteome</keyword>
<evidence type="ECO:0000259" key="2">
    <source>
        <dbReference type="SMART" id="SM00385"/>
    </source>
</evidence>
<dbReference type="InterPro" id="IPR039361">
    <property type="entry name" value="Cyclin"/>
</dbReference>
<dbReference type="EMBL" id="VSWD01000006">
    <property type="protein sequence ID" value="KAK3099605.1"/>
    <property type="molecule type" value="Genomic_DNA"/>
</dbReference>
<comment type="caution">
    <text evidence="3">The sequence shown here is derived from an EMBL/GenBank/DDBJ whole genome shotgun (WGS) entry which is preliminary data.</text>
</comment>
<dbReference type="AlphaFoldDB" id="A0AA89BYY7"/>
<comment type="similarity">
    <text evidence="1">Belongs to the cyclin family.</text>
</comment>
<feature type="non-terminal residue" evidence="3">
    <location>
        <position position="1"/>
    </location>
</feature>
<dbReference type="InterPro" id="IPR036915">
    <property type="entry name" value="Cyclin-like_sf"/>
</dbReference>
<dbReference type="InterPro" id="IPR013763">
    <property type="entry name" value="Cyclin-like_dom"/>
</dbReference>
<dbReference type="Gene3D" id="1.10.472.10">
    <property type="entry name" value="Cyclin-like"/>
    <property type="match status" value="1"/>
</dbReference>
<dbReference type="Pfam" id="PF00134">
    <property type="entry name" value="Cyclin_N"/>
    <property type="match status" value="1"/>
</dbReference>
<dbReference type="InterPro" id="IPR006671">
    <property type="entry name" value="Cyclin_N"/>
</dbReference>
<dbReference type="FunFam" id="1.10.472.10:FF:000006">
    <property type="entry name" value="Cyclin I"/>
    <property type="match status" value="1"/>
</dbReference>